<evidence type="ECO:0000256" key="1">
    <source>
        <dbReference type="ARBA" id="ARBA00000217"/>
    </source>
</evidence>
<evidence type="ECO:0000256" key="7">
    <source>
        <dbReference type="RuleBase" id="RU000499"/>
    </source>
</evidence>
<name>A0A1X0VEQ4_LEUPS</name>
<dbReference type="AlphaFoldDB" id="A0A1X0VEQ4"/>
<gene>
    <name evidence="9" type="ORF">BMR96_02990</name>
</gene>
<dbReference type="PROSITE" id="PS00460">
    <property type="entry name" value="GLUTATHIONE_PEROXID_1"/>
    <property type="match status" value="1"/>
</dbReference>
<comment type="catalytic activity">
    <reaction evidence="1">
        <text>2 glutathione + H2O2 = glutathione disulfide + 2 H2O</text>
        <dbReference type="Rhea" id="RHEA:16833"/>
        <dbReference type="ChEBI" id="CHEBI:15377"/>
        <dbReference type="ChEBI" id="CHEBI:16240"/>
        <dbReference type="ChEBI" id="CHEBI:57925"/>
        <dbReference type="ChEBI" id="CHEBI:58297"/>
        <dbReference type="EC" id="1.11.1.9"/>
    </reaction>
</comment>
<evidence type="ECO:0000256" key="3">
    <source>
        <dbReference type="ARBA" id="ARBA00022559"/>
    </source>
</evidence>
<feature type="domain" description="Thioredoxin" evidence="8">
    <location>
        <begin position="1"/>
        <end position="158"/>
    </location>
</feature>
<protein>
    <recommendedName>
        <fullName evidence="5 7">Glutathione peroxidase</fullName>
    </recommendedName>
</protein>
<dbReference type="InterPro" id="IPR036249">
    <property type="entry name" value="Thioredoxin-like_sf"/>
</dbReference>
<accession>A0A1X0VEQ4</accession>
<dbReference type="RefSeq" id="WP_004913519.1">
    <property type="nucleotide sequence ID" value="NZ_MPLS01000007.1"/>
</dbReference>
<evidence type="ECO:0000313" key="9">
    <source>
        <dbReference type="EMBL" id="ORI98181.1"/>
    </source>
</evidence>
<dbReference type="GO" id="GO:0004602">
    <property type="term" value="F:glutathione peroxidase activity"/>
    <property type="evidence" value="ECO:0007669"/>
    <property type="project" value="UniProtKB-EC"/>
</dbReference>
<dbReference type="Gene3D" id="3.40.30.10">
    <property type="entry name" value="Glutaredoxin"/>
    <property type="match status" value="1"/>
</dbReference>
<dbReference type="CDD" id="cd00340">
    <property type="entry name" value="GSH_Peroxidase"/>
    <property type="match status" value="1"/>
</dbReference>
<dbReference type="eggNOG" id="COG0386">
    <property type="taxonomic scope" value="Bacteria"/>
</dbReference>
<evidence type="ECO:0000256" key="4">
    <source>
        <dbReference type="ARBA" id="ARBA00023002"/>
    </source>
</evidence>
<evidence type="ECO:0000259" key="8">
    <source>
        <dbReference type="PROSITE" id="PS51352"/>
    </source>
</evidence>
<dbReference type="InterPro" id="IPR029759">
    <property type="entry name" value="GPX_AS"/>
</dbReference>
<evidence type="ECO:0000256" key="2">
    <source>
        <dbReference type="ARBA" id="ARBA00006926"/>
    </source>
</evidence>
<feature type="active site" evidence="6">
    <location>
        <position position="36"/>
    </location>
</feature>
<dbReference type="PRINTS" id="PR01011">
    <property type="entry name" value="GLUTPROXDASE"/>
</dbReference>
<dbReference type="GO" id="GO:0034599">
    <property type="term" value="P:cellular response to oxidative stress"/>
    <property type="evidence" value="ECO:0007669"/>
    <property type="project" value="TreeGrafter"/>
</dbReference>
<dbReference type="PANTHER" id="PTHR11592:SF78">
    <property type="entry name" value="GLUTATHIONE PEROXIDASE"/>
    <property type="match status" value="1"/>
</dbReference>
<evidence type="ECO:0000313" key="10">
    <source>
        <dbReference type="Proteomes" id="UP000192288"/>
    </source>
</evidence>
<comment type="caution">
    <text evidence="9">The sequence shown here is derived from an EMBL/GenBank/DDBJ whole genome shotgun (WGS) entry which is preliminary data.</text>
</comment>
<dbReference type="InterPro" id="IPR000889">
    <property type="entry name" value="Glutathione_peroxidase"/>
</dbReference>
<dbReference type="Pfam" id="PF00255">
    <property type="entry name" value="GSHPx"/>
    <property type="match status" value="1"/>
</dbReference>
<dbReference type="PROSITE" id="PS51355">
    <property type="entry name" value="GLUTATHIONE_PEROXID_3"/>
    <property type="match status" value="1"/>
</dbReference>
<dbReference type="InterPro" id="IPR029760">
    <property type="entry name" value="GPX_CS"/>
</dbReference>
<dbReference type="InterPro" id="IPR013766">
    <property type="entry name" value="Thioredoxin_domain"/>
</dbReference>
<dbReference type="Proteomes" id="UP000192288">
    <property type="component" value="Unassembled WGS sequence"/>
</dbReference>
<dbReference type="EMBL" id="MPLS01000007">
    <property type="protein sequence ID" value="ORI98181.1"/>
    <property type="molecule type" value="Genomic_DNA"/>
</dbReference>
<evidence type="ECO:0000256" key="5">
    <source>
        <dbReference type="ARBA" id="ARBA00069346"/>
    </source>
</evidence>
<evidence type="ECO:0000256" key="6">
    <source>
        <dbReference type="PIRSR" id="PIRSR000303-1"/>
    </source>
</evidence>
<dbReference type="STRING" id="33968.BMS77_06465"/>
<dbReference type="FunFam" id="3.40.30.10:FF:000010">
    <property type="entry name" value="Glutathione peroxidase"/>
    <property type="match status" value="1"/>
</dbReference>
<comment type="similarity">
    <text evidence="2 7">Belongs to the glutathione peroxidase family.</text>
</comment>
<dbReference type="PIRSF" id="PIRSF000303">
    <property type="entry name" value="Glutathion_perox"/>
    <property type="match status" value="1"/>
</dbReference>
<organism evidence="9 10">
    <name type="scientific">Leuconostoc pseudomesenteroides</name>
    <dbReference type="NCBI Taxonomy" id="33968"/>
    <lineage>
        <taxon>Bacteria</taxon>
        <taxon>Bacillati</taxon>
        <taxon>Bacillota</taxon>
        <taxon>Bacilli</taxon>
        <taxon>Lactobacillales</taxon>
        <taxon>Lactobacillaceae</taxon>
        <taxon>Leuconostoc</taxon>
    </lineage>
</organism>
<dbReference type="SUPFAM" id="SSF52833">
    <property type="entry name" value="Thioredoxin-like"/>
    <property type="match status" value="1"/>
</dbReference>
<dbReference type="PROSITE" id="PS00763">
    <property type="entry name" value="GLUTATHIONE_PEROXID_2"/>
    <property type="match status" value="1"/>
</dbReference>
<keyword evidence="3 7" id="KW-0575">Peroxidase</keyword>
<sequence>MANIYQFQAIKENGETYSLDSLKGRPVIIVNTATKCGYAPQFEELESLYKTYQDQGLVVLGFPSNQFKQEVDSSHEAAEACRLTYGVTFPMHHLISVNGKNTDPLFKYLKYNTKGTFGSAIKWNFTKFLVNQKGEVVERFAPNTSPKEMIPDIEKLLGA</sequence>
<reference evidence="9 10" key="1">
    <citation type="journal article" date="2017" name="Front. Microbiol.">
        <title>Genomic Characterization of Dairy Associated Leuconostoc Species and Diversity of Leuconostocs in Undefined Mixed Mesophilic Starter Cultures.</title>
        <authorList>
            <person name="Frantzen C.A."/>
            <person name="Kot W."/>
            <person name="Pedersen T.B."/>
            <person name="Ardo Y.M."/>
            <person name="Broadbent J.R."/>
            <person name="Neve H."/>
            <person name="Hansen L.H."/>
            <person name="Dal Bello F."/>
            <person name="Ostlie H.M."/>
            <person name="Kleppen H.P."/>
            <person name="Vogensen F.K."/>
            <person name="Holo H."/>
        </authorList>
    </citation>
    <scope>NUCLEOTIDE SEQUENCE [LARGE SCALE GENOMIC DNA]</scope>
    <source>
        <strain evidence="9 10">LMGCF08</strain>
    </source>
</reference>
<proteinExistence type="inferred from homology"/>
<dbReference type="PANTHER" id="PTHR11592">
    <property type="entry name" value="GLUTATHIONE PEROXIDASE"/>
    <property type="match status" value="1"/>
</dbReference>
<dbReference type="PROSITE" id="PS51352">
    <property type="entry name" value="THIOREDOXIN_2"/>
    <property type="match status" value="1"/>
</dbReference>
<keyword evidence="4 7" id="KW-0560">Oxidoreductase</keyword>